<dbReference type="Proteomes" id="UP000033121">
    <property type="component" value="Unassembled WGS sequence"/>
</dbReference>
<accession>A0A0E9MZ86</accession>
<comment type="caution">
    <text evidence="1">The sequence shown here is derived from an EMBL/GenBank/DDBJ whole genome shotgun (WGS) entry which is preliminary data.</text>
</comment>
<name>A0A0E9MZ86_9BACT</name>
<reference evidence="1 2" key="1">
    <citation type="submission" date="2015-04" db="EMBL/GenBank/DDBJ databases">
        <title>Whole genome shotgun sequence of Flavihumibacter petaseus NBRC 106054.</title>
        <authorList>
            <person name="Miyazawa S."/>
            <person name="Hosoyama A."/>
            <person name="Hashimoto M."/>
            <person name="Noguchi M."/>
            <person name="Tsuchikane K."/>
            <person name="Ohji S."/>
            <person name="Yamazoe A."/>
            <person name="Ichikawa N."/>
            <person name="Kimura A."/>
            <person name="Fujita N."/>
        </authorList>
    </citation>
    <scope>NUCLEOTIDE SEQUENCE [LARGE SCALE GENOMIC DNA]</scope>
    <source>
        <strain evidence="1 2">NBRC 106054</strain>
    </source>
</reference>
<organism evidence="1 2">
    <name type="scientific">Flavihumibacter petaseus NBRC 106054</name>
    <dbReference type="NCBI Taxonomy" id="1220578"/>
    <lineage>
        <taxon>Bacteria</taxon>
        <taxon>Pseudomonadati</taxon>
        <taxon>Bacteroidota</taxon>
        <taxon>Chitinophagia</taxon>
        <taxon>Chitinophagales</taxon>
        <taxon>Chitinophagaceae</taxon>
        <taxon>Flavihumibacter</taxon>
    </lineage>
</organism>
<sequence length="269" mass="31243">MLVLLSMLLYIPSGYTQSAPAQPVYIAVTFYKVKPGKAEAYTSLVKTNAHKIVEGQFREKNILGWYFYEVIMPAGDQAPYDYVSVITSRNFGDLVDNPVTMKEMYAKTFAGSSPQQFQQYSNQLNDYRSVVKREIYLHRAGINEKTPVSRYVEIDYMKPFPGKAEEYVRMERDVYYPIHLERMKLGALTDWGLYQRLLPYSETAESDFVTANFFNNPRSIIDPKYEEAFNNMPNNVDFIRLSSQIDQTRKLVRSDVWKLVDFIDANNTK</sequence>
<evidence type="ECO:0000313" key="2">
    <source>
        <dbReference type="Proteomes" id="UP000033121"/>
    </source>
</evidence>
<keyword evidence="2" id="KW-1185">Reference proteome</keyword>
<proteinExistence type="predicted"/>
<dbReference type="EMBL" id="BBWV01000002">
    <property type="protein sequence ID" value="GAO42919.1"/>
    <property type="molecule type" value="Genomic_DNA"/>
</dbReference>
<protein>
    <recommendedName>
        <fullName evidence="3">NIPSNAP domain-containing protein</fullName>
    </recommendedName>
</protein>
<evidence type="ECO:0000313" key="1">
    <source>
        <dbReference type="EMBL" id="GAO42919.1"/>
    </source>
</evidence>
<gene>
    <name evidence="1" type="ORF">FPE01S_02_00240</name>
</gene>
<evidence type="ECO:0008006" key="3">
    <source>
        <dbReference type="Google" id="ProtNLM"/>
    </source>
</evidence>
<dbReference type="AlphaFoldDB" id="A0A0E9MZ86"/>